<comment type="caution">
    <text evidence="2">The sequence shown here is derived from an EMBL/GenBank/DDBJ whole genome shotgun (WGS) entry which is preliminary data.</text>
</comment>
<name>A0A2U2HMA7_9BURK</name>
<dbReference type="EMBL" id="PXWF02000173">
    <property type="protein sequence ID" value="PWF48609.1"/>
    <property type="molecule type" value="Genomic_DNA"/>
</dbReference>
<evidence type="ECO:0000256" key="1">
    <source>
        <dbReference type="SAM" id="SignalP"/>
    </source>
</evidence>
<reference evidence="2 3" key="1">
    <citation type="submission" date="2018-04" db="EMBL/GenBank/DDBJ databases">
        <title>Massilia violaceinigra sp. nov., a novel purple-pigmented bacterium isolated from Tianshan glacier, Xinjiang, China.</title>
        <authorList>
            <person name="Wang H."/>
        </authorList>
    </citation>
    <scope>NUCLEOTIDE SEQUENCE [LARGE SCALE GENOMIC DNA]</scope>
    <source>
        <strain evidence="2 3">B448-2</strain>
    </source>
</reference>
<sequence length="164" mass="17779">MKISHIAIATALSVAAGLACAQAPGASCDTKSSATQRVARFDADMNDLRAAQKQRETVVQKQMDDIGNRMVASKRWTKAQRGSFLVNVMGEPAIAKFESDKMAMFGKFMEAGPAFEKSKKQGDPTKACAAANSMYSMLEQIGKINDQEYALMLESMQKAESGKK</sequence>
<dbReference type="PROSITE" id="PS51257">
    <property type="entry name" value="PROKAR_LIPOPROTEIN"/>
    <property type="match status" value="1"/>
</dbReference>
<organism evidence="2 3">
    <name type="scientific">Massilia glaciei</name>
    <dbReference type="NCBI Taxonomy" id="1524097"/>
    <lineage>
        <taxon>Bacteria</taxon>
        <taxon>Pseudomonadati</taxon>
        <taxon>Pseudomonadota</taxon>
        <taxon>Betaproteobacteria</taxon>
        <taxon>Burkholderiales</taxon>
        <taxon>Oxalobacteraceae</taxon>
        <taxon>Telluria group</taxon>
        <taxon>Massilia</taxon>
    </lineage>
</organism>
<keyword evidence="1" id="KW-0732">Signal</keyword>
<dbReference type="AlphaFoldDB" id="A0A2U2HMA7"/>
<evidence type="ECO:0000313" key="2">
    <source>
        <dbReference type="EMBL" id="PWF48609.1"/>
    </source>
</evidence>
<evidence type="ECO:0000313" key="3">
    <source>
        <dbReference type="Proteomes" id="UP000241421"/>
    </source>
</evidence>
<feature type="signal peptide" evidence="1">
    <location>
        <begin position="1"/>
        <end position="21"/>
    </location>
</feature>
<dbReference type="Proteomes" id="UP000241421">
    <property type="component" value="Unassembled WGS sequence"/>
</dbReference>
<proteinExistence type="predicted"/>
<accession>A0A2U2HMA7</accession>
<gene>
    <name evidence="2" type="ORF">C7C56_010925</name>
</gene>
<protein>
    <submittedName>
        <fullName evidence="2">Uncharacterized protein</fullName>
    </submittedName>
</protein>
<dbReference type="RefSeq" id="WP_106757438.1">
    <property type="nucleotide sequence ID" value="NZ_PXWF02000173.1"/>
</dbReference>
<keyword evidence="3" id="KW-1185">Reference proteome</keyword>
<feature type="chain" id="PRO_5015551544" evidence="1">
    <location>
        <begin position="22"/>
        <end position="164"/>
    </location>
</feature>